<dbReference type="CDD" id="cd02440">
    <property type="entry name" value="AdoMet_MTases"/>
    <property type="match status" value="1"/>
</dbReference>
<dbReference type="SUPFAM" id="SSF53335">
    <property type="entry name" value="S-adenosyl-L-methionine-dependent methyltransferases"/>
    <property type="match status" value="1"/>
</dbReference>
<evidence type="ECO:0000259" key="1">
    <source>
        <dbReference type="Pfam" id="PF13649"/>
    </source>
</evidence>
<organism evidence="2 3">
    <name type="scientific">Methanochimaera problematica</name>
    <dbReference type="NCBI Taxonomy" id="2609417"/>
    <lineage>
        <taxon>Archaea</taxon>
        <taxon>Methanobacteriati</taxon>
        <taxon>Methanobacteriota</taxon>
        <taxon>Stenosarchaea group</taxon>
        <taxon>Methanomicrobia</taxon>
        <taxon>Methanomicrobiales</taxon>
        <taxon>Methanomicrobiaceae</taxon>
        <taxon>Methanochimaera</taxon>
    </lineage>
</organism>
<dbReference type="InterPro" id="IPR041698">
    <property type="entry name" value="Methyltransf_25"/>
</dbReference>
<proteinExistence type="predicted"/>
<evidence type="ECO:0000313" key="2">
    <source>
        <dbReference type="EMBL" id="WOF16941.1"/>
    </source>
</evidence>
<dbReference type="GO" id="GO:0032259">
    <property type="term" value="P:methylation"/>
    <property type="evidence" value="ECO:0007669"/>
    <property type="project" value="UniProtKB-KW"/>
</dbReference>
<dbReference type="GeneID" id="85230443"/>
<keyword evidence="2" id="KW-0808">Transferase</keyword>
<evidence type="ECO:0000313" key="3">
    <source>
        <dbReference type="Proteomes" id="UP001301797"/>
    </source>
</evidence>
<dbReference type="RefSeq" id="WP_317136385.1">
    <property type="nucleotide sequence ID" value="NZ_CP043875.1"/>
</dbReference>
<feature type="domain" description="Methyltransferase" evidence="1">
    <location>
        <begin position="40"/>
        <end position="135"/>
    </location>
</feature>
<dbReference type="KEGG" id="mefw:F1737_09705"/>
<sequence>MDNNIIFEIFEGLPRQGPGDNRCTKQAFETIPIPKKSLKILDIGCGSGMQTIQLAKLCEDCTITATDIYQPYLDDLKQKSEAEDLPSGVITECVSMENLPYDKESFDIIWSEGSVFIMGFENGITYWKDFLKTGGYLCLTEAAWFLDNPSKEAELFWNEAYPLIKTIDGNIEIIKKCGYEIVDTFRLPESAWTDNYYTPVINHINKIRDDYRGNDEALNLIKEIEKEAEIYQKHHNDYGYVFFVLKKI</sequence>
<dbReference type="Proteomes" id="UP001301797">
    <property type="component" value="Chromosome"/>
</dbReference>
<gene>
    <name evidence="2" type="ORF">F1737_09705</name>
</gene>
<accession>A0AA97FGD4</accession>
<name>A0AA97FGD4_9EURY</name>
<dbReference type="GO" id="GO:0008168">
    <property type="term" value="F:methyltransferase activity"/>
    <property type="evidence" value="ECO:0007669"/>
    <property type="project" value="UniProtKB-KW"/>
</dbReference>
<dbReference type="AlphaFoldDB" id="A0AA97FGD4"/>
<keyword evidence="2" id="KW-0489">Methyltransferase</keyword>
<dbReference type="Gene3D" id="3.40.50.150">
    <property type="entry name" value="Vaccinia Virus protein VP39"/>
    <property type="match status" value="1"/>
</dbReference>
<dbReference type="Pfam" id="PF13649">
    <property type="entry name" value="Methyltransf_25"/>
    <property type="match status" value="1"/>
</dbReference>
<protein>
    <submittedName>
        <fullName evidence="2">Class I SAM-dependent methyltransferase</fullName>
    </submittedName>
</protein>
<dbReference type="EMBL" id="CP043875">
    <property type="protein sequence ID" value="WOF16941.1"/>
    <property type="molecule type" value="Genomic_DNA"/>
</dbReference>
<reference evidence="2 3" key="1">
    <citation type="submission" date="2019-09" db="EMBL/GenBank/DDBJ databases">
        <title>The complete genome of Methanoplanus sp. FWC-SCC4.</title>
        <authorList>
            <person name="Chen S.-C."/>
            <person name="Zhou Y.-Z."/>
            <person name="Lai M.-C."/>
        </authorList>
    </citation>
    <scope>NUCLEOTIDE SEQUENCE [LARGE SCALE GENOMIC DNA]</scope>
    <source>
        <strain evidence="2 3">FWC-SCC4</strain>
    </source>
</reference>
<keyword evidence="3" id="KW-1185">Reference proteome</keyword>
<dbReference type="InterPro" id="IPR029063">
    <property type="entry name" value="SAM-dependent_MTases_sf"/>
</dbReference>